<dbReference type="InterPro" id="IPR016024">
    <property type="entry name" value="ARM-type_fold"/>
</dbReference>
<gene>
    <name evidence="1" type="ORF">TRSC58_05146</name>
</gene>
<keyword evidence="2" id="KW-1185">Reference proteome</keyword>
<comment type="caution">
    <text evidence="1">The sequence shown here is derived from an EMBL/GenBank/DDBJ whole genome shotgun (WGS) entry which is preliminary data.</text>
</comment>
<accession>A0A061IZ95</accession>
<evidence type="ECO:0000313" key="1">
    <source>
        <dbReference type="EMBL" id="ESL07171.1"/>
    </source>
</evidence>
<dbReference type="InterPro" id="IPR011989">
    <property type="entry name" value="ARM-like"/>
</dbReference>
<dbReference type="Gene3D" id="1.25.10.10">
    <property type="entry name" value="Leucine-rich Repeat Variant"/>
    <property type="match status" value="1"/>
</dbReference>
<dbReference type="VEuPathDB" id="TriTrypDB:TRSC58_05146"/>
<dbReference type="Proteomes" id="UP000031737">
    <property type="component" value="Unassembled WGS sequence"/>
</dbReference>
<protein>
    <submittedName>
        <fullName evidence="1">Uncharacterized protein</fullName>
    </submittedName>
</protein>
<organism evidence="1 2">
    <name type="scientific">Trypanosoma rangeli SC58</name>
    <dbReference type="NCBI Taxonomy" id="429131"/>
    <lineage>
        <taxon>Eukaryota</taxon>
        <taxon>Discoba</taxon>
        <taxon>Euglenozoa</taxon>
        <taxon>Kinetoplastea</taxon>
        <taxon>Metakinetoplastina</taxon>
        <taxon>Trypanosomatida</taxon>
        <taxon>Trypanosomatidae</taxon>
        <taxon>Trypanosoma</taxon>
        <taxon>Herpetosoma</taxon>
    </lineage>
</organism>
<proteinExistence type="predicted"/>
<sequence length="1297" mass="142422">MQLLDVQPYETALQRLLRAKVCSDEQLHDYHLSQAFRSLAYAVNRASLSVTTPHPLQGPSAFHETSPSSLAPGTTIITPTSTSATGGVAVLCRMCACALASQASLQTLVYVSTRLLCDEATAFGEGNERPSCTAAWVEALCSLGVRSSFLHKQLGVHRRLALGYVLILSGTVRAVAHGCVKGKRLYSHFVEFTQRLLDDVVPYVATMADMKDDIVLTEPLHVASLAEDEAPKMVRSVMHAPSRLTVEANNALLYLFHDLALDVLEVYENEKLTMSGRRMVLDRDAPSRIWAVVSILRRALLRALDWVQNEVAWYRNSVSDVDAPRETQAAIEAVAVVKRALEDVFTQLIYKQETFECSRRSAELQFGQHSKDYHATSEIMWTNTLRLFFLCRSVSNAWTYIHSGVGGVEMQHTDAQIVALIASFVSSLPVLEGKEQENDVFLATTMLLSGTLAAVSAASAPSMQAALWLTDLSLTQQIHNAVIQRGLRYRDENVQKLSALLSRLILSSSSSSSSFRVIADSSDQLLELLSDDRDGASQCVIGLLIHAAVERPHSILPALFRLLQHGDIKTRRNVLDVLAALPQASEDSVYGEAFTSEQMRPVWRILSDELLLRIQDDELQVRLQSSKLFAKVWPEDVCRSLLKLATQRDRSIKRQSAAQQALRSVVEAHSGDEGIVLLLIQESLALLGESVPAICATPSTPADIVAFATLHSGTLQDTVGSQHETSSSTAEEGTVNERLVQVVVLLGRHWAESVLNWTEACVLPLLKRAMEARAPLEQELVIRIMTQIASVCGARRDGLVALSLGCLHIMKPTEEEGAHQSRLWLENVPSPSTAPDSNMPSYQIIAPLLFLHGCPKQNFASFTTVSEMLPPIAEMWEFLWSILLTATSCKKLSLDGQRLLLEVLCKYNVSVMLERLRDLESGYMRDGYLSPDSREVCFVYRVGFFCVGFFLLQNPSSFHSNEVRSNVVAKEHGTKDEKASEAFASLEPRETGEAEEMELAELASAAQMVGRWAEKVVLPWLLAEDDAEVCDGSCTVASQRLSRSAVECLAIVTVVGLNRSIFNDVVLPFVMLPLTQLAAQCREGVTRSTEARNVADSTVVWDLSPHLLGRFELAIHIHQRALSLLRTHPSGRTLLGLYFKQYMPHLIELANAACSTVLHLARKDIEQVVAESCHVLFLAVMATTGPRSKCSGDETTQRHTAPSKNALMLLDATDRKAILTFAVGSARYTGLPQVQSEGVKLLSALLGAAPDIFMTESHMNEAPLGEALAVLGSVALMHPDAKTRALAEQVCGVLQAN</sequence>
<evidence type="ECO:0000313" key="2">
    <source>
        <dbReference type="Proteomes" id="UP000031737"/>
    </source>
</evidence>
<reference evidence="1 2" key="1">
    <citation type="submission" date="2013-07" db="EMBL/GenBank/DDBJ databases">
        <authorList>
            <person name="Stoco P.H."/>
            <person name="Wagner G."/>
            <person name="Gerber A."/>
            <person name="Zaha A."/>
            <person name="Thompson C."/>
            <person name="Bartholomeu D.C."/>
            <person name="Luckemeyer D.D."/>
            <person name="Bahia D."/>
            <person name="Loreto E."/>
            <person name="Prestes E.B."/>
            <person name="Lima F.M."/>
            <person name="Rodrigues-Luiz G."/>
            <person name="Vallejo G.A."/>
            <person name="Filho J.F."/>
            <person name="Monteiro K.M."/>
            <person name="Tyler K.M."/>
            <person name="de Almeida L.G."/>
            <person name="Ortiz M.F."/>
            <person name="Siervo M.A."/>
            <person name="de Moraes M.H."/>
            <person name="Cunha O.L."/>
            <person name="Mendonca-Neto R."/>
            <person name="Silva R."/>
            <person name="Teixeira S.M."/>
            <person name="Murta S.M."/>
            <person name="Sincero T.C."/>
            <person name="Mendes T.A."/>
            <person name="Urmenyi T.P."/>
            <person name="Silva V.G."/>
            <person name="da Rocha W.D."/>
            <person name="Andersson B."/>
            <person name="Romanha A.J."/>
            <person name="Steindel M."/>
            <person name="de Vasconcelos A.T."/>
            <person name="Grisard E.C."/>
        </authorList>
    </citation>
    <scope>NUCLEOTIDE SEQUENCE [LARGE SCALE GENOMIC DNA]</scope>
    <source>
        <strain evidence="1 2">SC58</strain>
    </source>
</reference>
<dbReference type="EMBL" id="AUPL01005146">
    <property type="protein sequence ID" value="ESL07171.1"/>
    <property type="molecule type" value="Genomic_DNA"/>
</dbReference>
<name>A0A061IZ95_TRYRA</name>
<dbReference type="PANTHER" id="PTHR37743">
    <property type="entry name" value="ARM REPEAT SUPERFAMILY PROTEIN"/>
    <property type="match status" value="1"/>
</dbReference>
<dbReference type="SUPFAM" id="SSF48371">
    <property type="entry name" value="ARM repeat"/>
    <property type="match status" value="1"/>
</dbReference>
<dbReference type="OrthoDB" id="79603at2759"/>
<dbReference type="PANTHER" id="PTHR37743:SF1">
    <property type="entry name" value="ARM REPEAT SUPERFAMILY PROTEIN"/>
    <property type="match status" value="1"/>
</dbReference>